<comment type="caution">
    <text evidence="2">The sequence shown here is derived from an EMBL/GenBank/DDBJ whole genome shotgun (WGS) entry which is preliminary data.</text>
</comment>
<evidence type="ECO:0000313" key="3">
    <source>
        <dbReference type="Proteomes" id="UP001162880"/>
    </source>
</evidence>
<keyword evidence="1" id="KW-0472">Membrane</keyword>
<proteinExistence type="predicted"/>
<evidence type="ECO:0000256" key="1">
    <source>
        <dbReference type="SAM" id="Phobius"/>
    </source>
</evidence>
<accession>A0ABT0B1P0</accession>
<feature type="transmembrane region" description="Helical" evidence="1">
    <location>
        <begin position="6"/>
        <end position="24"/>
    </location>
</feature>
<keyword evidence="3" id="KW-1185">Reference proteome</keyword>
<organism evidence="2 3">
    <name type="scientific">Novosphingobium album</name>
    <name type="common">ex Hu et al. 2023</name>
    <dbReference type="NCBI Taxonomy" id="2930093"/>
    <lineage>
        <taxon>Bacteria</taxon>
        <taxon>Pseudomonadati</taxon>
        <taxon>Pseudomonadota</taxon>
        <taxon>Alphaproteobacteria</taxon>
        <taxon>Sphingomonadales</taxon>
        <taxon>Sphingomonadaceae</taxon>
        <taxon>Novosphingobium</taxon>
    </lineage>
</organism>
<feature type="transmembrane region" description="Helical" evidence="1">
    <location>
        <begin position="76"/>
        <end position="97"/>
    </location>
</feature>
<evidence type="ECO:0000313" key="2">
    <source>
        <dbReference type="EMBL" id="MCJ2178788.1"/>
    </source>
</evidence>
<gene>
    <name evidence="2" type="ORF">MTR64_09445</name>
</gene>
<reference evidence="2" key="1">
    <citation type="submission" date="2022-03" db="EMBL/GenBank/DDBJ databases">
        <title>Identification of a novel bacterium isolated from mangrove sediments.</title>
        <authorList>
            <person name="Pan X."/>
        </authorList>
    </citation>
    <scope>NUCLEOTIDE SEQUENCE</scope>
    <source>
        <strain evidence="2">B2580</strain>
    </source>
</reference>
<name>A0ABT0B1P0_9SPHN</name>
<keyword evidence="1" id="KW-1133">Transmembrane helix</keyword>
<feature type="transmembrane region" description="Helical" evidence="1">
    <location>
        <begin position="45"/>
        <end position="64"/>
    </location>
</feature>
<sequence length="130" mass="14358">MGPVNWLAVFLAAALAVAIGLVWNGPLFRTGRQLLPGNDERGGNYILVALIFLIGSVMLGHNFARIGAETLSVKPWLYFMQSGGIAIAFIVPAVWLTHLRNRSEPMRRVVDCLFWLVAYLAMGLVFWALS</sequence>
<protein>
    <submittedName>
        <fullName evidence="2">DUF1761 domain-containing protein</fullName>
    </submittedName>
</protein>
<dbReference type="Pfam" id="PF08570">
    <property type="entry name" value="DUF1761"/>
    <property type="match status" value="1"/>
</dbReference>
<dbReference type="Proteomes" id="UP001162880">
    <property type="component" value="Unassembled WGS sequence"/>
</dbReference>
<dbReference type="InterPro" id="IPR013879">
    <property type="entry name" value="DUF1761"/>
</dbReference>
<keyword evidence="1" id="KW-0812">Transmembrane</keyword>
<dbReference type="RefSeq" id="WP_243993160.1">
    <property type="nucleotide sequence ID" value="NZ_JALHLE010000011.1"/>
</dbReference>
<feature type="transmembrane region" description="Helical" evidence="1">
    <location>
        <begin position="109"/>
        <end position="129"/>
    </location>
</feature>
<dbReference type="EMBL" id="JALHLE010000011">
    <property type="protein sequence ID" value="MCJ2178788.1"/>
    <property type="molecule type" value="Genomic_DNA"/>
</dbReference>